<feature type="region of interest" description="Disordered" evidence="1">
    <location>
        <begin position="1"/>
        <end position="139"/>
    </location>
</feature>
<feature type="compositionally biased region" description="Basic and acidic residues" evidence="1">
    <location>
        <begin position="53"/>
        <end position="96"/>
    </location>
</feature>
<evidence type="ECO:0008006" key="3">
    <source>
        <dbReference type="Google" id="ProtNLM"/>
    </source>
</evidence>
<protein>
    <recommendedName>
        <fullName evidence="3">Scaffolding protein</fullName>
    </recommendedName>
</protein>
<reference evidence="2" key="1">
    <citation type="submission" date="2020-05" db="EMBL/GenBank/DDBJ databases">
        <authorList>
            <person name="Chiriac C."/>
            <person name="Salcher M."/>
            <person name="Ghai R."/>
            <person name="Kavagutti S V."/>
        </authorList>
    </citation>
    <scope>NUCLEOTIDE SEQUENCE</scope>
</reference>
<proteinExistence type="predicted"/>
<feature type="compositionally biased region" description="Polar residues" evidence="1">
    <location>
        <begin position="1"/>
        <end position="11"/>
    </location>
</feature>
<evidence type="ECO:0000256" key="1">
    <source>
        <dbReference type="SAM" id="MobiDB-lite"/>
    </source>
</evidence>
<dbReference type="EMBL" id="LR797111">
    <property type="protein sequence ID" value="CAB4187480.1"/>
    <property type="molecule type" value="Genomic_DNA"/>
</dbReference>
<sequence>MSDEQSAVQDSTATEMAATPETVATPTPETEAAQGEQTQAEKSFSQSELNEIIQKEKAKAEARAERRALKVYADKLEAMHQKPPEHPQEQRSDGQPKIEQFNTVEEFLDARDQWRDNFRAQQSQQQQQATQNQGKSTKAVDVYKAAEKIPGFNREEFDSLPISGVVADAILESEVAAKLMAHLSSNPAEATRIYNLSPVRQAAEIGRLEVSPALAPKTSNAPEPITPIGGKSGASTKTIFDDNLSQSEFDKLRRSQKGRK</sequence>
<feature type="compositionally biased region" description="Low complexity" evidence="1">
    <location>
        <begin position="121"/>
        <end position="133"/>
    </location>
</feature>
<feature type="compositionally biased region" description="Basic and acidic residues" evidence="1">
    <location>
        <begin position="108"/>
        <end position="118"/>
    </location>
</feature>
<gene>
    <name evidence="2" type="ORF">UFOVP1155_31</name>
</gene>
<feature type="region of interest" description="Disordered" evidence="1">
    <location>
        <begin position="212"/>
        <end position="240"/>
    </location>
</feature>
<evidence type="ECO:0000313" key="2">
    <source>
        <dbReference type="EMBL" id="CAB4187480.1"/>
    </source>
</evidence>
<name>A0A6J5QSG1_9CAUD</name>
<organism evidence="2">
    <name type="scientific">uncultured Caudovirales phage</name>
    <dbReference type="NCBI Taxonomy" id="2100421"/>
    <lineage>
        <taxon>Viruses</taxon>
        <taxon>Duplodnaviria</taxon>
        <taxon>Heunggongvirae</taxon>
        <taxon>Uroviricota</taxon>
        <taxon>Caudoviricetes</taxon>
        <taxon>Peduoviridae</taxon>
        <taxon>Maltschvirus</taxon>
        <taxon>Maltschvirus maltsch</taxon>
    </lineage>
</organism>
<feature type="compositionally biased region" description="Low complexity" evidence="1">
    <location>
        <begin position="12"/>
        <end position="33"/>
    </location>
</feature>
<feature type="compositionally biased region" description="Polar residues" evidence="1">
    <location>
        <begin position="35"/>
        <end position="49"/>
    </location>
</feature>
<accession>A0A6J5QSG1</accession>